<dbReference type="AlphaFoldDB" id="S8E528"/>
<organism evidence="14 15">
    <name type="scientific">Genlisea aurea</name>
    <dbReference type="NCBI Taxonomy" id="192259"/>
    <lineage>
        <taxon>Eukaryota</taxon>
        <taxon>Viridiplantae</taxon>
        <taxon>Streptophyta</taxon>
        <taxon>Embryophyta</taxon>
        <taxon>Tracheophyta</taxon>
        <taxon>Spermatophyta</taxon>
        <taxon>Magnoliopsida</taxon>
        <taxon>eudicotyledons</taxon>
        <taxon>Gunneridae</taxon>
        <taxon>Pentapetalae</taxon>
        <taxon>asterids</taxon>
        <taxon>lamiids</taxon>
        <taxon>Lamiales</taxon>
        <taxon>Lentibulariaceae</taxon>
        <taxon>Genlisea</taxon>
    </lineage>
</organism>
<evidence type="ECO:0000256" key="12">
    <source>
        <dbReference type="SAM" id="SignalP"/>
    </source>
</evidence>
<dbReference type="FunFam" id="2.60.40.420:FF:000010">
    <property type="entry name" value="Early nodulin-like protein 1"/>
    <property type="match status" value="1"/>
</dbReference>
<dbReference type="InterPro" id="IPR003245">
    <property type="entry name" value="Phytocyanin_dom"/>
</dbReference>
<evidence type="ECO:0000313" key="14">
    <source>
        <dbReference type="EMBL" id="EPS70853.1"/>
    </source>
</evidence>
<dbReference type="Proteomes" id="UP000015453">
    <property type="component" value="Unassembled WGS sequence"/>
</dbReference>
<dbReference type="GO" id="GO:0098552">
    <property type="term" value="C:side of membrane"/>
    <property type="evidence" value="ECO:0007669"/>
    <property type="project" value="UniProtKB-KW"/>
</dbReference>
<evidence type="ECO:0000256" key="8">
    <source>
        <dbReference type="ARBA" id="ARBA00023288"/>
    </source>
</evidence>
<feature type="domain" description="Phytocyanin" evidence="13">
    <location>
        <begin position="21"/>
        <end position="123"/>
    </location>
</feature>
<feature type="transmembrane region" description="Helical" evidence="11">
    <location>
        <begin position="161"/>
        <end position="183"/>
    </location>
</feature>
<evidence type="ECO:0000256" key="1">
    <source>
        <dbReference type="ARBA" id="ARBA00004609"/>
    </source>
</evidence>
<evidence type="ECO:0000256" key="9">
    <source>
        <dbReference type="ARBA" id="ARBA00035011"/>
    </source>
</evidence>
<dbReference type="GO" id="GO:0005886">
    <property type="term" value="C:plasma membrane"/>
    <property type="evidence" value="ECO:0007669"/>
    <property type="project" value="UniProtKB-SubCell"/>
</dbReference>
<keyword evidence="5 11" id="KW-0472">Membrane</keyword>
<dbReference type="CDD" id="cd11019">
    <property type="entry name" value="OsENODL1_like"/>
    <property type="match status" value="1"/>
</dbReference>
<feature type="signal peptide" evidence="12">
    <location>
        <begin position="1"/>
        <end position="20"/>
    </location>
</feature>
<dbReference type="PROSITE" id="PS51485">
    <property type="entry name" value="PHYTOCYANIN"/>
    <property type="match status" value="1"/>
</dbReference>
<dbReference type="PANTHER" id="PTHR33021:SF14">
    <property type="entry name" value="OS01G0272700 PROTEIN"/>
    <property type="match status" value="1"/>
</dbReference>
<comment type="similarity">
    <text evidence="9">Belongs to the early nodulin-like (ENODL) family.</text>
</comment>
<keyword evidence="15" id="KW-1185">Reference proteome</keyword>
<dbReference type="PANTHER" id="PTHR33021">
    <property type="entry name" value="BLUE COPPER PROTEIN"/>
    <property type="match status" value="1"/>
</dbReference>
<evidence type="ECO:0000256" key="11">
    <source>
        <dbReference type="SAM" id="Phobius"/>
    </source>
</evidence>
<dbReference type="EMBL" id="AUSU01001507">
    <property type="protein sequence ID" value="EPS70853.1"/>
    <property type="molecule type" value="Genomic_DNA"/>
</dbReference>
<evidence type="ECO:0000256" key="6">
    <source>
        <dbReference type="ARBA" id="ARBA00023157"/>
    </source>
</evidence>
<keyword evidence="8" id="KW-0449">Lipoprotein</keyword>
<gene>
    <name evidence="14" type="ORF">M569_03912</name>
</gene>
<evidence type="ECO:0000259" key="13">
    <source>
        <dbReference type="PROSITE" id="PS51485"/>
    </source>
</evidence>
<dbReference type="OrthoDB" id="2015640at2759"/>
<evidence type="ECO:0000256" key="3">
    <source>
        <dbReference type="ARBA" id="ARBA00022622"/>
    </source>
</evidence>
<feature type="region of interest" description="Disordered" evidence="10">
    <location>
        <begin position="129"/>
        <end position="155"/>
    </location>
</feature>
<evidence type="ECO:0000313" key="15">
    <source>
        <dbReference type="Proteomes" id="UP000015453"/>
    </source>
</evidence>
<dbReference type="SUPFAM" id="SSF49503">
    <property type="entry name" value="Cupredoxins"/>
    <property type="match status" value="1"/>
</dbReference>
<feature type="compositionally biased region" description="Pro residues" evidence="10">
    <location>
        <begin position="129"/>
        <end position="145"/>
    </location>
</feature>
<feature type="chain" id="PRO_5004550371" description="Phytocyanin domain-containing protein" evidence="12">
    <location>
        <begin position="21"/>
        <end position="184"/>
    </location>
</feature>
<accession>S8E528</accession>
<keyword evidence="3" id="KW-0336">GPI-anchor</keyword>
<keyword evidence="11" id="KW-1133">Transmembrane helix</keyword>
<dbReference type="Pfam" id="PF02298">
    <property type="entry name" value="Cu_bind_like"/>
    <property type="match status" value="1"/>
</dbReference>
<comment type="subcellular location">
    <subcellularLocation>
        <location evidence="1">Cell membrane</location>
        <topology evidence="1">Lipid-anchor</topology>
        <topology evidence="1">GPI-anchor</topology>
    </subcellularLocation>
</comment>
<keyword evidence="11" id="KW-0812">Transmembrane</keyword>
<sequence>MAGYHLCFYLFITLLSIAHAYRFRVGGSRGVWKPEPSEDYNHWAGRMRFQVNDTLVFKYKKGEDSVLHVTAEDYQKCSVKKPIARSADGNSVFKFDRSGPFYFIGGKAYNCNHGQKLIAVVLAVRNHRPPSPTPSPALSPGPSPDSPDGEAPRRSSLSSSLWASLAVSAASVIFSSSVILGAVP</sequence>
<evidence type="ECO:0000256" key="7">
    <source>
        <dbReference type="ARBA" id="ARBA00023180"/>
    </source>
</evidence>
<dbReference type="InterPro" id="IPR041846">
    <property type="entry name" value="ENL_dom"/>
</dbReference>
<name>S8E528_9LAMI</name>
<dbReference type="Gene3D" id="2.60.40.420">
    <property type="entry name" value="Cupredoxins - blue copper proteins"/>
    <property type="match status" value="1"/>
</dbReference>
<evidence type="ECO:0000256" key="10">
    <source>
        <dbReference type="SAM" id="MobiDB-lite"/>
    </source>
</evidence>
<reference evidence="14 15" key="1">
    <citation type="journal article" date="2013" name="BMC Genomics">
        <title>The miniature genome of a carnivorous plant Genlisea aurea contains a low number of genes and short non-coding sequences.</title>
        <authorList>
            <person name="Leushkin E.V."/>
            <person name="Sutormin R.A."/>
            <person name="Nabieva E.R."/>
            <person name="Penin A.A."/>
            <person name="Kondrashov A.S."/>
            <person name="Logacheva M.D."/>
        </authorList>
    </citation>
    <scope>NUCLEOTIDE SEQUENCE [LARGE SCALE GENOMIC DNA]</scope>
</reference>
<keyword evidence="2" id="KW-1003">Cell membrane</keyword>
<dbReference type="InterPro" id="IPR008972">
    <property type="entry name" value="Cupredoxin"/>
</dbReference>
<protein>
    <recommendedName>
        <fullName evidence="13">Phytocyanin domain-containing protein</fullName>
    </recommendedName>
</protein>
<comment type="caution">
    <text evidence="14">The sequence shown here is derived from an EMBL/GenBank/DDBJ whole genome shotgun (WGS) entry which is preliminary data.</text>
</comment>
<proteinExistence type="inferred from homology"/>
<evidence type="ECO:0000256" key="5">
    <source>
        <dbReference type="ARBA" id="ARBA00023136"/>
    </source>
</evidence>
<keyword evidence="4 12" id="KW-0732">Signal</keyword>
<keyword evidence="7" id="KW-0325">Glycoprotein</keyword>
<evidence type="ECO:0000256" key="2">
    <source>
        <dbReference type="ARBA" id="ARBA00022475"/>
    </source>
</evidence>
<keyword evidence="6" id="KW-1015">Disulfide bond</keyword>
<dbReference type="GO" id="GO:0009055">
    <property type="term" value="F:electron transfer activity"/>
    <property type="evidence" value="ECO:0007669"/>
    <property type="project" value="InterPro"/>
</dbReference>
<evidence type="ECO:0000256" key="4">
    <source>
        <dbReference type="ARBA" id="ARBA00022729"/>
    </source>
</evidence>
<dbReference type="InterPro" id="IPR039391">
    <property type="entry name" value="Phytocyanin-like"/>
</dbReference>